<reference evidence="1 2" key="1">
    <citation type="submission" date="2019-01" db="EMBL/GenBank/DDBJ databases">
        <authorList>
            <person name="Sayadi A."/>
        </authorList>
    </citation>
    <scope>NUCLEOTIDE SEQUENCE [LARGE SCALE GENOMIC DNA]</scope>
</reference>
<dbReference type="Proteomes" id="UP000410492">
    <property type="component" value="Unassembled WGS sequence"/>
</dbReference>
<evidence type="ECO:0000313" key="2">
    <source>
        <dbReference type="Proteomes" id="UP000410492"/>
    </source>
</evidence>
<sequence length="54" mass="6424">SNFGIHSLNLDFEFYATTLDLSEIDIQQSELQVKHFLLQCVLLFKNLLLQFCWF</sequence>
<accession>A0A653DX06</accession>
<gene>
    <name evidence="1" type="ORF">CALMAC_LOCUS21136</name>
</gene>
<keyword evidence="2" id="KW-1185">Reference proteome</keyword>
<dbReference type="EMBL" id="CAACVG010015648">
    <property type="protein sequence ID" value="VEN64656.1"/>
    <property type="molecule type" value="Genomic_DNA"/>
</dbReference>
<protein>
    <submittedName>
        <fullName evidence="1">Uncharacterized protein</fullName>
    </submittedName>
</protein>
<dbReference type="AlphaFoldDB" id="A0A653DX06"/>
<evidence type="ECO:0000313" key="1">
    <source>
        <dbReference type="EMBL" id="VEN64656.1"/>
    </source>
</evidence>
<organism evidence="1 2">
    <name type="scientific">Callosobruchus maculatus</name>
    <name type="common">Southern cowpea weevil</name>
    <name type="synonym">Pulse bruchid</name>
    <dbReference type="NCBI Taxonomy" id="64391"/>
    <lineage>
        <taxon>Eukaryota</taxon>
        <taxon>Metazoa</taxon>
        <taxon>Ecdysozoa</taxon>
        <taxon>Arthropoda</taxon>
        <taxon>Hexapoda</taxon>
        <taxon>Insecta</taxon>
        <taxon>Pterygota</taxon>
        <taxon>Neoptera</taxon>
        <taxon>Endopterygota</taxon>
        <taxon>Coleoptera</taxon>
        <taxon>Polyphaga</taxon>
        <taxon>Cucujiformia</taxon>
        <taxon>Chrysomeloidea</taxon>
        <taxon>Chrysomelidae</taxon>
        <taxon>Bruchinae</taxon>
        <taxon>Bruchini</taxon>
        <taxon>Callosobruchus</taxon>
    </lineage>
</organism>
<proteinExistence type="predicted"/>
<feature type="non-terminal residue" evidence="1">
    <location>
        <position position="1"/>
    </location>
</feature>
<name>A0A653DX06_CALMS</name>